<dbReference type="Pfam" id="PF00430">
    <property type="entry name" value="ATP-synt_B"/>
    <property type="match status" value="1"/>
</dbReference>
<dbReference type="SUPFAM" id="SSF81573">
    <property type="entry name" value="F1F0 ATP synthase subunit B, membrane domain"/>
    <property type="match status" value="1"/>
</dbReference>
<evidence type="ECO:0000313" key="15">
    <source>
        <dbReference type="EMBL" id="MBZ7987368.1"/>
    </source>
</evidence>
<evidence type="ECO:0000256" key="3">
    <source>
        <dbReference type="ARBA" id="ARBA00022692"/>
    </source>
</evidence>
<accession>A0ABS7WRL3</accession>
<keyword evidence="7 14" id="KW-0472">Membrane</keyword>
<dbReference type="Gene3D" id="1.20.5.620">
    <property type="entry name" value="F1F0 ATP synthase subunit B, membrane domain"/>
    <property type="match status" value="1"/>
</dbReference>
<comment type="function">
    <text evidence="9">F(1)F(0) ATP synthase produces ATP from ADP in the presence of a proton or sodium gradient. F-type ATPases consist of two structural domains, F(1) containing the extramembraneous catalytic core and F(0) containing the membrane proton channel, linked together by a central stalk and a peripheral stalk. During catalysis, ATP synthesis in the catalytic domain of F(1) is coupled via a rotary mechanism of the central stalk subunits to proton translocation.</text>
</comment>
<evidence type="ECO:0000256" key="12">
    <source>
        <dbReference type="RuleBase" id="RU003848"/>
    </source>
</evidence>
<name>A0ABS7WRL3_9BACT</name>
<evidence type="ECO:0000256" key="4">
    <source>
        <dbReference type="ARBA" id="ARBA00022781"/>
    </source>
</evidence>
<evidence type="ECO:0000256" key="10">
    <source>
        <dbReference type="ARBA" id="ARBA00025614"/>
    </source>
</evidence>
<evidence type="ECO:0000256" key="1">
    <source>
        <dbReference type="ARBA" id="ARBA00022448"/>
    </source>
</evidence>
<dbReference type="RefSeq" id="WP_224325327.1">
    <property type="nucleotide sequence ID" value="NZ_JACGBB010000007.1"/>
</dbReference>
<gene>
    <name evidence="15" type="ORF">AVCANL283_04495</name>
</gene>
<feature type="coiled-coil region" evidence="13">
    <location>
        <begin position="54"/>
        <end position="106"/>
    </location>
</feature>
<dbReference type="EMBL" id="JACGBB010000007">
    <property type="protein sequence ID" value="MBZ7987368.1"/>
    <property type="molecule type" value="Genomic_DNA"/>
</dbReference>
<evidence type="ECO:0000256" key="14">
    <source>
        <dbReference type="SAM" id="Phobius"/>
    </source>
</evidence>
<evidence type="ECO:0000256" key="7">
    <source>
        <dbReference type="ARBA" id="ARBA00023136"/>
    </source>
</evidence>
<keyword evidence="13" id="KW-0175">Coiled coil</keyword>
<dbReference type="InterPro" id="IPR028987">
    <property type="entry name" value="ATP_synth_B-like_membr_sf"/>
</dbReference>
<evidence type="ECO:0000313" key="16">
    <source>
        <dbReference type="Proteomes" id="UP000786183"/>
    </source>
</evidence>
<sequence length="166" mass="19073">MRKILLVFMSMCLFASEGANNYDIVPRAINFVIFIAIAYYLGANFIKHLYSSRISKIKDKLESIQNELEKSSAKKNEVMRLVNVAHEEANALIQDAKEQALVLHEQIIANAHKDIEILKNRYNEQKEFLIKSAKEEVVNEIIEDILNKEINLKQSEILDIITKKVG</sequence>
<comment type="subcellular location">
    <subcellularLocation>
        <location evidence="11">Endomembrane system</location>
        <topology evidence="11">Single-pass membrane protein</topology>
    </subcellularLocation>
</comment>
<keyword evidence="2 12" id="KW-0138">CF(0)</keyword>
<dbReference type="CDD" id="cd06503">
    <property type="entry name" value="ATP-synt_Fo_b"/>
    <property type="match status" value="1"/>
</dbReference>
<evidence type="ECO:0000256" key="5">
    <source>
        <dbReference type="ARBA" id="ARBA00022989"/>
    </source>
</evidence>
<evidence type="ECO:0000256" key="6">
    <source>
        <dbReference type="ARBA" id="ARBA00023065"/>
    </source>
</evidence>
<keyword evidence="8" id="KW-0066">ATP synthesis</keyword>
<keyword evidence="3 12" id="KW-0812">Transmembrane</keyword>
<protein>
    <submittedName>
        <fullName evidence="15">F0F1 ATP synthase subunit B</fullName>
    </submittedName>
</protein>
<keyword evidence="1 12" id="KW-0813">Transport</keyword>
<organism evidence="15 16">
    <name type="scientific">Campylobacter canadensis</name>
    <dbReference type="NCBI Taxonomy" id="449520"/>
    <lineage>
        <taxon>Bacteria</taxon>
        <taxon>Pseudomonadati</taxon>
        <taxon>Campylobacterota</taxon>
        <taxon>Epsilonproteobacteria</taxon>
        <taxon>Campylobacterales</taxon>
        <taxon>Campylobacteraceae</taxon>
        <taxon>Campylobacter</taxon>
    </lineage>
</organism>
<comment type="caution">
    <text evidence="15">The sequence shown here is derived from an EMBL/GenBank/DDBJ whole genome shotgun (WGS) entry which is preliminary data.</text>
</comment>
<dbReference type="Proteomes" id="UP000786183">
    <property type="component" value="Unassembled WGS sequence"/>
</dbReference>
<dbReference type="InterPro" id="IPR002146">
    <property type="entry name" value="ATP_synth_b/b'su_bac/chlpt"/>
</dbReference>
<feature type="transmembrane region" description="Helical" evidence="14">
    <location>
        <begin position="28"/>
        <end position="46"/>
    </location>
</feature>
<evidence type="ECO:0000256" key="2">
    <source>
        <dbReference type="ARBA" id="ARBA00022547"/>
    </source>
</evidence>
<reference evidence="15 16" key="1">
    <citation type="submission" date="2020-07" db="EMBL/GenBank/DDBJ databases">
        <title>Transfer of Campylobacter canadensis to the novel genus Avispirillum gen. nov., that also includes two novel species recovered from migratory waterfowl: Avispirillum anseris sp. nov. and Avispirillum brantae sp. nov.</title>
        <authorList>
            <person name="Miller W.G."/>
            <person name="Chapman M.H."/>
            <person name="Yee E."/>
            <person name="Inglis G.D."/>
        </authorList>
    </citation>
    <scope>NUCLEOTIDE SEQUENCE [LARGE SCALE GENOMIC DNA]</scope>
    <source>
        <strain evidence="15 16">L283</strain>
    </source>
</reference>
<keyword evidence="4 12" id="KW-0375">Hydrogen ion transport</keyword>
<proteinExistence type="inferred from homology"/>
<evidence type="ECO:0000256" key="13">
    <source>
        <dbReference type="SAM" id="Coils"/>
    </source>
</evidence>
<keyword evidence="5 14" id="KW-1133">Transmembrane helix</keyword>
<evidence type="ECO:0000256" key="11">
    <source>
        <dbReference type="ARBA" id="ARBA00037847"/>
    </source>
</evidence>
<evidence type="ECO:0000256" key="9">
    <source>
        <dbReference type="ARBA" id="ARBA00025198"/>
    </source>
</evidence>
<comment type="function">
    <text evidence="10">Component of the F(0) channel, it forms part of the peripheral stalk, linking F(1) to F(0). The b'-subunit is a diverged and duplicated form of b found in plants and photosynthetic bacteria.</text>
</comment>
<keyword evidence="16" id="KW-1185">Reference proteome</keyword>
<comment type="similarity">
    <text evidence="12">Belongs to the ATPase B chain family.</text>
</comment>
<evidence type="ECO:0000256" key="8">
    <source>
        <dbReference type="ARBA" id="ARBA00023310"/>
    </source>
</evidence>
<keyword evidence="6 12" id="KW-0406">Ion transport</keyword>